<dbReference type="AlphaFoldDB" id="A0A485KUV5"/>
<evidence type="ECO:0000259" key="2">
    <source>
        <dbReference type="SMART" id="SM00065"/>
    </source>
</evidence>
<feature type="region of interest" description="Disordered" evidence="1">
    <location>
        <begin position="1"/>
        <end position="39"/>
    </location>
</feature>
<dbReference type="InterPro" id="IPR003018">
    <property type="entry name" value="GAF"/>
</dbReference>
<evidence type="ECO:0000313" key="5">
    <source>
        <dbReference type="Proteomes" id="UP000332933"/>
    </source>
</evidence>
<dbReference type="InterPro" id="IPR029016">
    <property type="entry name" value="GAF-like_dom_sf"/>
</dbReference>
<name>A0A485KUV5_9STRA</name>
<reference evidence="3" key="2">
    <citation type="submission" date="2019-06" db="EMBL/GenBank/DDBJ databases">
        <title>Genomics analysis of Aphanomyces spp. identifies a new class of oomycete effector associated with host adaptation.</title>
        <authorList>
            <person name="Gaulin E."/>
        </authorList>
    </citation>
    <scope>NUCLEOTIDE SEQUENCE</scope>
    <source>
        <strain evidence="3">CBS 578.67</strain>
    </source>
</reference>
<organism evidence="4 5">
    <name type="scientific">Aphanomyces stellatus</name>
    <dbReference type="NCBI Taxonomy" id="120398"/>
    <lineage>
        <taxon>Eukaryota</taxon>
        <taxon>Sar</taxon>
        <taxon>Stramenopiles</taxon>
        <taxon>Oomycota</taxon>
        <taxon>Saprolegniomycetes</taxon>
        <taxon>Saprolegniales</taxon>
        <taxon>Verrucalvaceae</taxon>
        <taxon>Aphanomyces</taxon>
    </lineage>
</organism>
<dbReference type="SMART" id="SM00065">
    <property type="entry name" value="GAF"/>
    <property type="match status" value="2"/>
</dbReference>
<dbReference type="PANTHER" id="PTHR43102:SF2">
    <property type="entry name" value="GAF DOMAIN-CONTAINING PROTEIN"/>
    <property type="match status" value="1"/>
</dbReference>
<sequence>MAMLHPLHGTTTTTNGHHHRRSISAAAAPDDSSSGSPVKAFFASQEFSADDYPSPIDSAPPRPPVTRPYANSAAWPYPWDPPPLLPHDDERLRVLESYEILDTTPEHVFDMLCAMAIKALKVPIGGISFVDKSRQWCKSSIGLKQTVIPRNVAFCAHTIASTSPLVVLDATLDKRFYQNPLVTGPANLTFYAGAPIVNPGGFVLGTVFVYGHHAEDAVDVAILVKIAKMAMNHLEDRRRANVSEARHHMHAGRRHTSVVPPEREREPPSHLMHPPPPPSTDTMLGDGYRMPPPTQATTHARRDALHTLDLLDMPPELVFDRLAGLASTLLQCPIAGVSLLDDDKQWFKAHRGSDQVNLADVATFCVHVIASTRPLVVLNAADDARFKKHPLVKRRHVRFFAAAPIVTNDGHVIGTVFVMDTLVRQAGHVDLHSLQRLAKVATLHLSQRIQYTVTPVLDYSSFLDENAQVFEPMDDGARHKKGGGGFQRLRTRFLSRLFGQHA</sequence>
<dbReference type="Proteomes" id="UP000332933">
    <property type="component" value="Unassembled WGS sequence"/>
</dbReference>
<protein>
    <submittedName>
        <fullName evidence="4">Aste57867_12160 protein</fullName>
    </submittedName>
</protein>
<dbReference type="EMBL" id="VJMH01005341">
    <property type="protein sequence ID" value="KAF0697166.1"/>
    <property type="molecule type" value="Genomic_DNA"/>
</dbReference>
<gene>
    <name evidence="4" type="primary">Aste57867_12160</name>
    <name evidence="3" type="ORF">As57867_012115</name>
    <name evidence="4" type="ORF">ASTE57867_12160</name>
</gene>
<feature type="domain" description="GAF" evidence="2">
    <location>
        <begin position="314"/>
        <end position="455"/>
    </location>
</feature>
<dbReference type="EMBL" id="CAADRA010005362">
    <property type="protein sequence ID" value="VFT89014.1"/>
    <property type="molecule type" value="Genomic_DNA"/>
</dbReference>
<keyword evidence="5" id="KW-1185">Reference proteome</keyword>
<feature type="compositionally biased region" description="Basic residues" evidence="1">
    <location>
        <begin position="247"/>
        <end position="256"/>
    </location>
</feature>
<proteinExistence type="predicted"/>
<dbReference type="SUPFAM" id="SSF55781">
    <property type="entry name" value="GAF domain-like"/>
    <property type="match status" value="2"/>
</dbReference>
<feature type="compositionally biased region" description="Low complexity" evidence="1">
    <location>
        <begin position="1"/>
        <end position="15"/>
    </location>
</feature>
<evidence type="ECO:0000313" key="3">
    <source>
        <dbReference type="EMBL" id="KAF0697166.1"/>
    </source>
</evidence>
<dbReference type="OrthoDB" id="303614at2759"/>
<feature type="compositionally biased region" description="Low complexity" evidence="1">
    <location>
        <begin position="25"/>
        <end position="37"/>
    </location>
</feature>
<feature type="domain" description="GAF" evidence="2">
    <location>
        <begin position="104"/>
        <end position="244"/>
    </location>
</feature>
<dbReference type="Gene3D" id="3.30.450.40">
    <property type="match status" value="2"/>
</dbReference>
<evidence type="ECO:0000313" key="4">
    <source>
        <dbReference type="EMBL" id="VFT89014.1"/>
    </source>
</evidence>
<evidence type="ECO:0000256" key="1">
    <source>
        <dbReference type="SAM" id="MobiDB-lite"/>
    </source>
</evidence>
<dbReference type="Pfam" id="PF01590">
    <property type="entry name" value="GAF"/>
    <property type="match status" value="2"/>
</dbReference>
<feature type="region of interest" description="Disordered" evidence="1">
    <location>
        <begin position="245"/>
        <end position="278"/>
    </location>
</feature>
<reference evidence="4 5" key="1">
    <citation type="submission" date="2019-03" db="EMBL/GenBank/DDBJ databases">
        <authorList>
            <person name="Gaulin E."/>
            <person name="Dumas B."/>
        </authorList>
    </citation>
    <scope>NUCLEOTIDE SEQUENCE [LARGE SCALE GENOMIC DNA]</scope>
    <source>
        <strain evidence="4">CBS 568.67</strain>
    </source>
</reference>
<accession>A0A485KUV5</accession>
<dbReference type="PANTHER" id="PTHR43102">
    <property type="entry name" value="SLR1143 PROTEIN"/>
    <property type="match status" value="1"/>
</dbReference>